<dbReference type="AlphaFoldDB" id="A0A561CXH3"/>
<reference evidence="6 7" key="1">
    <citation type="submission" date="2019-06" db="EMBL/GenBank/DDBJ databases">
        <title>Sorghum-associated microbial communities from plants grown in Nebraska, USA.</title>
        <authorList>
            <person name="Schachtman D."/>
        </authorList>
    </citation>
    <scope>NUCLEOTIDE SEQUENCE [LARGE SCALE GENOMIC DNA]</scope>
    <source>
        <strain evidence="6 7">2482</strain>
    </source>
</reference>
<dbReference type="PROSITE" id="PS51379">
    <property type="entry name" value="4FE4S_FER_2"/>
    <property type="match status" value="2"/>
</dbReference>
<proteinExistence type="predicted"/>
<evidence type="ECO:0000259" key="5">
    <source>
        <dbReference type="PROSITE" id="PS51379"/>
    </source>
</evidence>
<dbReference type="InterPro" id="IPR017896">
    <property type="entry name" value="4Fe4S_Fe-S-bd"/>
</dbReference>
<dbReference type="PRINTS" id="PR01868">
    <property type="entry name" value="ABCEFAMILY"/>
</dbReference>
<evidence type="ECO:0000313" key="6">
    <source>
        <dbReference type="EMBL" id="TWD95744.1"/>
    </source>
</evidence>
<evidence type="ECO:0000256" key="1">
    <source>
        <dbReference type="ARBA" id="ARBA00022485"/>
    </source>
</evidence>
<keyword evidence="7" id="KW-1185">Reference proteome</keyword>
<gene>
    <name evidence="6" type="ORF">FB550_112106</name>
</gene>
<dbReference type="InterPro" id="IPR017900">
    <property type="entry name" value="4Fe4S_Fe_S_CS"/>
</dbReference>
<comment type="caution">
    <text evidence="6">The sequence shown here is derived from an EMBL/GenBank/DDBJ whole genome shotgun (WGS) entry which is preliminary data.</text>
</comment>
<name>A0A561CXH3_9BACI</name>
<dbReference type="PROSITE" id="PS00198">
    <property type="entry name" value="4FE4S_FER_1"/>
    <property type="match status" value="2"/>
</dbReference>
<dbReference type="PANTHER" id="PTHR43687">
    <property type="entry name" value="ADENYLYLSULFATE REDUCTASE, BETA SUBUNIT"/>
    <property type="match status" value="1"/>
</dbReference>
<dbReference type="SUPFAM" id="SSF54862">
    <property type="entry name" value="4Fe-4S ferredoxins"/>
    <property type="match status" value="1"/>
</dbReference>
<feature type="domain" description="4Fe-4S ferredoxin-type" evidence="5">
    <location>
        <begin position="6"/>
        <end position="35"/>
    </location>
</feature>
<dbReference type="Gene3D" id="3.30.70.20">
    <property type="match status" value="1"/>
</dbReference>
<dbReference type="InterPro" id="IPR007419">
    <property type="entry name" value="BFD-like_2Fe2S-bd_dom"/>
</dbReference>
<dbReference type="PANTHER" id="PTHR43687:SF1">
    <property type="entry name" value="FERREDOXIN III"/>
    <property type="match status" value="1"/>
</dbReference>
<dbReference type="Proteomes" id="UP000319671">
    <property type="component" value="Unassembled WGS sequence"/>
</dbReference>
<sequence>MRLINSLAVILNDKCTGCKICSQVCPTLAITMEPVPGTKHKKLAVVEEENCTGCTACEQRCPFDAIEMTNLEESRMIGVDISLSNYEEVQKICYDAHLHPEQIVCYCTSTRADEVAAAILQGADTPDKISQRTGLRTGCTVECLQPAIRMLKSAGIELEAPKGRYQWYGETPTIWSIPDEVKEKYSKRGFHFDEDIEFLEKLRNAPLSSATCQLQVKGEEK</sequence>
<organism evidence="6 7">
    <name type="scientific">Neobacillus bataviensis</name>
    <dbReference type="NCBI Taxonomy" id="220685"/>
    <lineage>
        <taxon>Bacteria</taxon>
        <taxon>Bacillati</taxon>
        <taxon>Bacillota</taxon>
        <taxon>Bacilli</taxon>
        <taxon>Bacillales</taxon>
        <taxon>Bacillaceae</taxon>
        <taxon>Neobacillus</taxon>
    </lineage>
</organism>
<keyword evidence="1" id="KW-0004">4Fe-4S</keyword>
<dbReference type="Pfam" id="PF04324">
    <property type="entry name" value="Fer2_BFD"/>
    <property type="match status" value="1"/>
</dbReference>
<keyword evidence="2" id="KW-0479">Metal-binding</keyword>
<dbReference type="GO" id="GO:0046872">
    <property type="term" value="F:metal ion binding"/>
    <property type="evidence" value="ECO:0007669"/>
    <property type="project" value="UniProtKB-KW"/>
</dbReference>
<dbReference type="RefSeq" id="WP_144567164.1">
    <property type="nucleotide sequence ID" value="NZ_VIVN01000012.1"/>
</dbReference>
<protein>
    <submittedName>
        <fullName evidence="6">BFD-like [2Fe-2S] binding protein</fullName>
    </submittedName>
</protein>
<feature type="domain" description="4Fe-4S ferredoxin-type" evidence="5">
    <location>
        <begin position="42"/>
        <end position="71"/>
    </location>
</feature>
<evidence type="ECO:0000256" key="3">
    <source>
        <dbReference type="ARBA" id="ARBA00023004"/>
    </source>
</evidence>
<dbReference type="GO" id="GO:0051539">
    <property type="term" value="F:4 iron, 4 sulfur cluster binding"/>
    <property type="evidence" value="ECO:0007669"/>
    <property type="project" value="UniProtKB-KW"/>
</dbReference>
<dbReference type="InterPro" id="IPR050572">
    <property type="entry name" value="Fe-S_Ferredoxin"/>
</dbReference>
<evidence type="ECO:0000256" key="2">
    <source>
        <dbReference type="ARBA" id="ARBA00022723"/>
    </source>
</evidence>
<evidence type="ECO:0000256" key="4">
    <source>
        <dbReference type="ARBA" id="ARBA00023014"/>
    </source>
</evidence>
<dbReference type="InterPro" id="IPR013283">
    <property type="entry name" value="RLI1"/>
</dbReference>
<dbReference type="EMBL" id="VIVN01000012">
    <property type="protein sequence ID" value="TWD95744.1"/>
    <property type="molecule type" value="Genomic_DNA"/>
</dbReference>
<dbReference type="InterPro" id="IPR041854">
    <property type="entry name" value="BFD-like_2Fe2S-bd_dom_sf"/>
</dbReference>
<accession>A0A561CXH3</accession>
<dbReference type="Gene3D" id="1.10.10.1100">
    <property type="entry name" value="BFD-like [2Fe-2S]-binding domain"/>
    <property type="match status" value="1"/>
</dbReference>
<keyword evidence="3" id="KW-0408">Iron</keyword>
<keyword evidence="4" id="KW-0411">Iron-sulfur</keyword>
<dbReference type="Pfam" id="PF12838">
    <property type="entry name" value="Fer4_7"/>
    <property type="match status" value="1"/>
</dbReference>
<evidence type="ECO:0000313" key="7">
    <source>
        <dbReference type="Proteomes" id="UP000319671"/>
    </source>
</evidence>